<dbReference type="Pfam" id="PF07696">
    <property type="entry name" value="7TMR-DISMED2"/>
    <property type="match status" value="1"/>
</dbReference>
<dbReference type="KEGG" id="bsan:CHH28_15865"/>
<dbReference type="CDD" id="cd00082">
    <property type="entry name" value="HisKA"/>
    <property type="match status" value="1"/>
</dbReference>
<feature type="transmembrane region" description="Helical" evidence="5">
    <location>
        <begin position="304"/>
        <end position="323"/>
    </location>
</feature>
<dbReference type="InterPro" id="IPR003661">
    <property type="entry name" value="HisK_dim/P_dom"/>
</dbReference>
<feature type="signal peptide" evidence="6">
    <location>
        <begin position="1"/>
        <end position="22"/>
    </location>
</feature>
<evidence type="ECO:0000256" key="5">
    <source>
        <dbReference type="SAM" id="Phobius"/>
    </source>
</evidence>
<reference evidence="8 9" key="1">
    <citation type="submission" date="2017-07" db="EMBL/GenBank/DDBJ databases">
        <title>Annotated genome sequence of Bacterioplanes sanyensis isolated from Red Sea.</title>
        <authorList>
            <person name="Rehman Z.U."/>
        </authorList>
    </citation>
    <scope>NUCLEOTIDE SEQUENCE [LARGE SCALE GENOMIC DNA]</scope>
    <source>
        <strain evidence="8 9">NV9</strain>
    </source>
</reference>
<gene>
    <name evidence="8" type="ORF">CHH28_15865</name>
</gene>
<dbReference type="SMART" id="SM00387">
    <property type="entry name" value="HATPase_c"/>
    <property type="match status" value="1"/>
</dbReference>
<accession>A0A222FMT3</accession>
<keyword evidence="9" id="KW-1185">Reference proteome</keyword>
<comment type="catalytic activity">
    <reaction evidence="1">
        <text>ATP + protein L-histidine = ADP + protein N-phospho-L-histidine.</text>
        <dbReference type="EC" id="2.7.13.3"/>
    </reaction>
</comment>
<dbReference type="GO" id="GO:0000155">
    <property type="term" value="F:phosphorelay sensor kinase activity"/>
    <property type="evidence" value="ECO:0007669"/>
    <property type="project" value="InterPro"/>
</dbReference>
<evidence type="ECO:0000313" key="8">
    <source>
        <dbReference type="EMBL" id="ASP40059.1"/>
    </source>
</evidence>
<dbReference type="GO" id="GO:0007234">
    <property type="term" value="P:osmosensory signaling via phosphorelay pathway"/>
    <property type="evidence" value="ECO:0007669"/>
    <property type="project" value="TreeGrafter"/>
</dbReference>
<feature type="chain" id="PRO_5012465794" description="histidine kinase" evidence="6">
    <location>
        <begin position="23"/>
        <end position="780"/>
    </location>
</feature>
<dbReference type="PROSITE" id="PS50109">
    <property type="entry name" value="HIS_KIN"/>
    <property type="match status" value="1"/>
</dbReference>
<keyword evidence="5" id="KW-0472">Membrane</keyword>
<evidence type="ECO:0000313" key="9">
    <source>
        <dbReference type="Proteomes" id="UP000202440"/>
    </source>
</evidence>
<proteinExistence type="predicted"/>
<dbReference type="InterPro" id="IPR011623">
    <property type="entry name" value="7TMR_DISM_rcpt_extracell_dom1"/>
</dbReference>
<dbReference type="RefSeq" id="WP_094061233.1">
    <property type="nucleotide sequence ID" value="NZ_CP022530.1"/>
</dbReference>
<feature type="transmembrane region" description="Helical" evidence="5">
    <location>
        <begin position="280"/>
        <end position="298"/>
    </location>
</feature>
<dbReference type="Gene3D" id="3.30.565.10">
    <property type="entry name" value="Histidine kinase-like ATPase, C-terminal domain"/>
    <property type="match status" value="1"/>
</dbReference>
<dbReference type="Proteomes" id="UP000202440">
    <property type="component" value="Chromosome"/>
</dbReference>
<organism evidence="8 9">
    <name type="scientific">Bacterioplanes sanyensis</name>
    <dbReference type="NCBI Taxonomy" id="1249553"/>
    <lineage>
        <taxon>Bacteria</taxon>
        <taxon>Pseudomonadati</taxon>
        <taxon>Pseudomonadota</taxon>
        <taxon>Gammaproteobacteria</taxon>
        <taxon>Oceanospirillales</taxon>
        <taxon>Oceanospirillaceae</taxon>
        <taxon>Bacterioplanes</taxon>
    </lineage>
</organism>
<keyword evidence="6" id="KW-0732">Signal</keyword>
<dbReference type="GO" id="GO:0000156">
    <property type="term" value="F:phosphorelay response regulator activity"/>
    <property type="evidence" value="ECO:0007669"/>
    <property type="project" value="TreeGrafter"/>
</dbReference>
<evidence type="ECO:0000256" key="6">
    <source>
        <dbReference type="SAM" id="SignalP"/>
    </source>
</evidence>
<feature type="transmembrane region" description="Helical" evidence="5">
    <location>
        <begin position="335"/>
        <end position="353"/>
    </location>
</feature>
<keyword evidence="4" id="KW-0418">Kinase</keyword>
<keyword evidence="5" id="KW-1133">Transmembrane helix</keyword>
<dbReference type="AlphaFoldDB" id="A0A222FMT3"/>
<dbReference type="EC" id="2.7.13.3" evidence="2"/>
<evidence type="ECO:0000256" key="1">
    <source>
        <dbReference type="ARBA" id="ARBA00000085"/>
    </source>
</evidence>
<dbReference type="InterPro" id="IPR003594">
    <property type="entry name" value="HATPase_dom"/>
</dbReference>
<dbReference type="InterPro" id="IPR035965">
    <property type="entry name" value="PAS-like_dom_sf"/>
</dbReference>
<dbReference type="SUPFAM" id="SSF55785">
    <property type="entry name" value="PYP-like sensor domain (PAS domain)"/>
    <property type="match status" value="1"/>
</dbReference>
<evidence type="ECO:0000259" key="7">
    <source>
        <dbReference type="PROSITE" id="PS50109"/>
    </source>
</evidence>
<evidence type="ECO:0000256" key="2">
    <source>
        <dbReference type="ARBA" id="ARBA00012438"/>
    </source>
</evidence>
<protein>
    <recommendedName>
        <fullName evidence="2">histidine kinase</fullName>
        <ecNumber evidence="2">2.7.13.3</ecNumber>
    </recommendedName>
</protein>
<evidence type="ECO:0000256" key="3">
    <source>
        <dbReference type="ARBA" id="ARBA00022679"/>
    </source>
</evidence>
<evidence type="ECO:0000256" key="4">
    <source>
        <dbReference type="ARBA" id="ARBA00022777"/>
    </source>
</evidence>
<keyword evidence="3" id="KW-0808">Transferase</keyword>
<feature type="transmembrane region" description="Helical" evidence="5">
    <location>
        <begin position="184"/>
        <end position="205"/>
    </location>
</feature>
<dbReference type="CDD" id="cd00075">
    <property type="entry name" value="HATPase"/>
    <property type="match status" value="1"/>
</dbReference>
<feature type="domain" description="Histidine kinase" evidence="7">
    <location>
        <begin position="550"/>
        <end position="765"/>
    </location>
</feature>
<dbReference type="EMBL" id="CP022530">
    <property type="protein sequence ID" value="ASP40059.1"/>
    <property type="molecule type" value="Genomic_DNA"/>
</dbReference>
<dbReference type="PANTHER" id="PTHR42878:SF14">
    <property type="entry name" value="OSMOLARITY TWO-COMPONENT SYSTEM PROTEIN SSK1"/>
    <property type="match status" value="1"/>
</dbReference>
<name>A0A222FMT3_9GAMM</name>
<dbReference type="Gene3D" id="3.30.450.20">
    <property type="entry name" value="PAS domain"/>
    <property type="match status" value="1"/>
</dbReference>
<dbReference type="InterPro" id="IPR036890">
    <property type="entry name" value="HATPase_C_sf"/>
</dbReference>
<dbReference type="Gene3D" id="1.10.287.130">
    <property type="match status" value="1"/>
</dbReference>
<dbReference type="Gene3D" id="2.60.40.2380">
    <property type="match status" value="1"/>
</dbReference>
<feature type="transmembrane region" description="Helical" evidence="5">
    <location>
        <begin position="212"/>
        <end position="229"/>
    </location>
</feature>
<keyword evidence="5" id="KW-0812">Transmembrane</keyword>
<dbReference type="InterPro" id="IPR036097">
    <property type="entry name" value="HisK_dim/P_sf"/>
</dbReference>
<dbReference type="InterPro" id="IPR011622">
    <property type="entry name" value="7TMR_DISM_rcpt_extracell_dom2"/>
</dbReference>
<dbReference type="InterPro" id="IPR050351">
    <property type="entry name" value="BphY/WalK/GraS-like"/>
</dbReference>
<dbReference type="SUPFAM" id="SSF55874">
    <property type="entry name" value="ATPase domain of HSP90 chaperone/DNA topoisomerase II/histidine kinase"/>
    <property type="match status" value="1"/>
</dbReference>
<dbReference type="Pfam" id="PF07695">
    <property type="entry name" value="7TMR-DISM_7TM"/>
    <property type="match status" value="1"/>
</dbReference>
<dbReference type="InterPro" id="IPR005467">
    <property type="entry name" value="His_kinase_dom"/>
</dbReference>
<dbReference type="Pfam" id="PF02518">
    <property type="entry name" value="HATPase_c"/>
    <property type="match status" value="1"/>
</dbReference>
<feature type="transmembrane region" description="Helical" evidence="5">
    <location>
        <begin position="249"/>
        <end position="268"/>
    </location>
</feature>
<dbReference type="OrthoDB" id="6113171at2"/>
<dbReference type="PANTHER" id="PTHR42878">
    <property type="entry name" value="TWO-COMPONENT HISTIDINE KINASE"/>
    <property type="match status" value="1"/>
</dbReference>
<dbReference type="GO" id="GO:0030295">
    <property type="term" value="F:protein kinase activator activity"/>
    <property type="evidence" value="ECO:0007669"/>
    <property type="project" value="TreeGrafter"/>
</dbReference>
<sequence>MPFPVFAIWLAWLLCLASSAQAYSPAQYDSQPFGQGAMQLQDPSLELTLAQVRQSSDWQPTGADHPNFGYTDAAVWFRQTLELPPTQWWLWIRYALLDEVDLYICPKAAPTTHTTEPQPCQHQQSGDSLPFNQRAIQHPDLILPINATGEVELYIRLRSQGTSQLPAWLISEAELDSSLLSYNLLRGGFMCALLVMGLYNLFIALTTGDRNYLLYSGFVLSFLLLHMTYEGSAFQFLWPQWPEVNRYALPMLFGVNQLILCLFVTRFLRLAEHSPTMHGVFTIFAALAALSIPMALVSSYGSVLFAQNLLSTVITVSALTMGIRIWRRGEVAARYFCIAWVVFIIGMVFTNVRSLGWLPTNTLTLFSYQIGSFLEIILLSMALGERITRLQRNELKARQQRLQSQEQAILYLRSFEDLYHNSLTGQFQLDVQGRFTKSNPSWRTMINLAHCDTERLPNFDRLFADDSVTDLWQILQQHGQVQRYLLTCGDGSERRWLSITMRRRRGEELAGSDTAWIGSAQDVTQQTQHEQRLQHAQAEKAQSLRQMVMGIAHEMNTPLGNIQMAQSYLHENIAAVRDDELRQQLCDGSQHIDQGIARLKDLNQVMKNSALIEEQQWQELIHLRQWFRHWQQETLRLDPELQLTVKISSFTQQWFGDSDALGRVLNQLVDNSLRHNRDQALNIHISVYDKGDELRIRYQDNGCGIAKEDRERIFLPFYTTRRSDAGSCGLGLYEVHNLVQEILAGKLQWGSAEGFDLTLVLPLAEADQPQQTRLRPDCLA</sequence>
<dbReference type="SUPFAM" id="SSF47384">
    <property type="entry name" value="Homodimeric domain of signal transducing histidine kinase"/>
    <property type="match status" value="1"/>
</dbReference>